<gene>
    <name evidence="2" type="ORF">H257_08120</name>
</gene>
<evidence type="ECO:0000256" key="1">
    <source>
        <dbReference type="SAM" id="MobiDB-lite"/>
    </source>
</evidence>
<dbReference type="PANTHER" id="PTHR47169">
    <property type="entry name" value="OS01G0541250 PROTEIN"/>
    <property type="match status" value="1"/>
</dbReference>
<name>W4GI75_APHAT</name>
<evidence type="ECO:0000313" key="2">
    <source>
        <dbReference type="EMBL" id="ETV78628.1"/>
    </source>
</evidence>
<dbReference type="Gene3D" id="3.30.420.10">
    <property type="entry name" value="Ribonuclease H-like superfamily/Ribonuclease H"/>
    <property type="match status" value="1"/>
</dbReference>
<dbReference type="STRING" id="112090.W4GI75"/>
<dbReference type="GeneID" id="20810116"/>
<feature type="region of interest" description="Disordered" evidence="1">
    <location>
        <begin position="67"/>
        <end position="100"/>
    </location>
</feature>
<dbReference type="GO" id="GO:0003676">
    <property type="term" value="F:nucleic acid binding"/>
    <property type="evidence" value="ECO:0007669"/>
    <property type="project" value="InterPro"/>
</dbReference>
<protein>
    <recommendedName>
        <fullName evidence="3">Tc1-like transposase DDE domain-containing protein</fullName>
    </recommendedName>
</protein>
<dbReference type="AlphaFoldDB" id="W4GI75"/>
<proteinExistence type="predicted"/>
<evidence type="ECO:0008006" key="3">
    <source>
        <dbReference type="Google" id="ProtNLM"/>
    </source>
</evidence>
<dbReference type="PANTHER" id="PTHR47169:SF2">
    <property type="entry name" value="OS01G0541250 PROTEIN"/>
    <property type="match status" value="1"/>
</dbReference>
<sequence length="195" mass="22110">MGVPASTLYDYYKRSVFAKYSRYVKPLLTPANQAARLKWALDFVHKDNGELRLDDVMDYVHARSHHTSPASRKFHPEDRDLATKSEPAKRTSRNRPAGHPVMKPVTVTRVVYRCILVNNVIPAIRAKWPSAPTTVKILQNNAKPHVLVTDPVVEAACRQDGWSMSLVCQPPNSPDLNVLDVEFFRAMQSLQAEHR</sequence>
<accession>W4GI75</accession>
<dbReference type="RefSeq" id="XP_009832209.1">
    <property type="nucleotide sequence ID" value="XM_009833907.1"/>
</dbReference>
<organism evidence="2">
    <name type="scientific">Aphanomyces astaci</name>
    <name type="common">Crayfish plague agent</name>
    <dbReference type="NCBI Taxonomy" id="112090"/>
    <lineage>
        <taxon>Eukaryota</taxon>
        <taxon>Sar</taxon>
        <taxon>Stramenopiles</taxon>
        <taxon>Oomycota</taxon>
        <taxon>Saprolegniomycetes</taxon>
        <taxon>Saprolegniales</taxon>
        <taxon>Verrucalvaceae</taxon>
        <taxon>Aphanomyces</taxon>
    </lineage>
</organism>
<dbReference type="InterPro" id="IPR036397">
    <property type="entry name" value="RNaseH_sf"/>
</dbReference>
<reference evidence="2" key="1">
    <citation type="submission" date="2013-12" db="EMBL/GenBank/DDBJ databases">
        <title>The Genome Sequence of Aphanomyces astaci APO3.</title>
        <authorList>
            <consortium name="The Broad Institute Genomics Platform"/>
            <person name="Russ C."/>
            <person name="Tyler B."/>
            <person name="van West P."/>
            <person name="Dieguez-Uribeondo J."/>
            <person name="Young S.K."/>
            <person name="Zeng Q."/>
            <person name="Gargeya S."/>
            <person name="Fitzgerald M."/>
            <person name="Abouelleil A."/>
            <person name="Alvarado L."/>
            <person name="Chapman S.B."/>
            <person name="Gainer-Dewar J."/>
            <person name="Goldberg J."/>
            <person name="Griggs A."/>
            <person name="Gujja S."/>
            <person name="Hansen M."/>
            <person name="Howarth C."/>
            <person name="Imamovic A."/>
            <person name="Ireland A."/>
            <person name="Larimer J."/>
            <person name="McCowan C."/>
            <person name="Murphy C."/>
            <person name="Pearson M."/>
            <person name="Poon T.W."/>
            <person name="Priest M."/>
            <person name="Roberts A."/>
            <person name="Saif S."/>
            <person name="Shea T."/>
            <person name="Sykes S."/>
            <person name="Wortman J."/>
            <person name="Nusbaum C."/>
            <person name="Birren B."/>
        </authorList>
    </citation>
    <scope>NUCLEOTIDE SEQUENCE [LARGE SCALE GENOMIC DNA]</scope>
    <source>
        <strain evidence="2">APO3</strain>
    </source>
</reference>
<feature type="compositionally biased region" description="Basic and acidic residues" evidence="1">
    <location>
        <begin position="74"/>
        <end position="89"/>
    </location>
</feature>
<dbReference type="VEuPathDB" id="FungiDB:H257_08120"/>
<dbReference type="EMBL" id="KI913130">
    <property type="protein sequence ID" value="ETV78628.1"/>
    <property type="molecule type" value="Genomic_DNA"/>
</dbReference>